<dbReference type="EMBL" id="CAWYQH010000141">
    <property type="protein sequence ID" value="CAK8695054.1"/>
    <property type="molecule type" value="Genomic_DNA"/>
</dbReference>
<gene>
    <name evidence="1" type="ORF">CVLEPA_LOCUS28351</name>
</gene>
<comment type="caution">
    <text evidence="1">The sequence shown here is derived from an EMBL/GenBank/DDBJ whole genome shotgun (WGS) entry which is preliminary data.</text>
</comment>
<organism evidence="1 2">
    <name type="scientific">Clavelina lepadiformis</name>
    <name type="common">Light-bulb sea squirt</name>
    <name type="synonym">Ascidia lepadiformis</name>
    <dbReference type="NCBI Taxonomy" id="159417"/>
    <lineage>
        <taxon>Eukaryota</taxon>
        <taxon>Metazoa</taxon>
        <taxon>Chordata</taxon>
        <taxon>Tunicata</taxon>
        <taxon>Ascidiacea</taxon>
        <taxon>Aplousobranchia</taxon>
        <taxon>Clavelinidae</taxon>
        <taxon>Clavelina</taxon>
    </lineage>
</organism>
<name>A0ABP0GWN3_CLALP</name>
<sequence>METLFNVNVYCPESIRLKDRTRNLHEGKKKIFMKDDKIDSVKITDVDSLRSTESGFNSKVVPTQRCFIYGVSVDDVFNASTNSPRALRN</sequence>
<accession>A0ABP0GWN3</accession>
<dbReference type="Proteomes" id="UP001642483">
    <property type="component" value="Unassembled WGS sequence"/>
</dbReference>
<proteinExistence type="predicted"/>
<reference evidence="1 2" key="1">
    <citation type="submission" date="2024-02" db="EMBL/GenBank/DDBJ databases">
        <authorList>
            <person name="Daric V."/>
            <person name="Darras S."/>
        </authorList>
    </citation>
    <scope>NUCLEOTIDE SEQUENCE [LARGE SCALE GENOMIC DNA]</scope>
</reference>
<protein>
    <submittedName>
        <fullName evidence="1">Uncharacterized protein</fullName>
    </submittedName>
</protein>
<evidence type="ECO:0000313" key="1">
    <source>
        <dbReference type="EMBL" id="CAK8695054.1"/>
    </source>
</evidence>
<keyword evidence="2" id="KW-1185">Reference proteome</keyword>
<evidence type="ECO:0000313" key="2">
    <source>
        <dbReference type="Proteomes" id="UP001642483"/>
    </source>
</evidence>